<evidence type="ECO:0000256" key="1">
    <source>
        <dbReference type="SAM" id="MobiDB-lite"/>
    </source>
</evidence>
<dbReference type="Proteomes" id="UP000002194">
    <property type="component" value="Chromosome"/>
</dbReference>
<dbReference type="AlphaFoldDB" id="Q72A01"/>
<dbReference type="Pfam" id="PF12728">
    <property type="entry name" value="HTH_17"/>
    <property type="match status" value="1"/>
</dbReference>
<dbReference type="EMBL" id="AE017285">
    <property type="protein sequence ID" value="AAS96669.1"/>
    <property type="molecule type" value="Genomic_DNA"/>
</dbReference>
<dbReference type="EnsemblBacteria" id="AAS96669">
    <property type="protein sequence ID" value="AAS96669"/>
    <property type="gene ID" value="DVU_2196"/>
</dbReference>
<dbReference type="STRING" id="882.DVU_2196"/>
<dbReference type="InterPro" id="IPR009061">
    <property type="entry name" value="DNA-bd_dom_put_sf"/>
</dbReference>
<gene>
    <name evidence="3" type="ordered locus">DVU_2196</name>
</gene>
<feature type="region of interest" description="Disordered" evidence="1">
    <location>
        <begin position="1"/>
        <end position="55"/>
    </location>
</feature>
<sequence>MRKSGRVARTTTPSHARRGEKRAAETRRGWTTTPLAKPEEMKRKASHEMRGALNRENITRCRDGSRQAYSIVDHQTHRSGCMKEKDMMNVEEIKEIYSGQIAEAIREAMAPVVELQSIAVKFTLTANEVSRLYGISESLLEKLRAAGRGPAYIQAAHKGKVLYTRKAMEDWLARNTFQTQA</sequence>
<name>Q72A01_NITV2</name>
<dbReference type="PaxDb" id="882-DVU_2196"/>
<evidence type="ECO:0000313" key="3">
    <source>
        <dbReference type="EMBL" id="AAS96669.1"/>
    </source>
</evidence>
<feature type="domain" description="Helix-turn-helix" evidence="2">
    <location>
        <begin position="124"/>
        <end position="175"/>
    </location>
</feature>
<evidence type="ECO:0000259" key="2">
    <source>
        <dbReference type="Pfam" id="PF12728"/>
    </source>
</evidence>
<dbReference type="InterPro" id="IPR041657">
    <property type="entry name" value="HTH_17"/>
</dbReference>
<proteinExistence type="predicted"/>
<dbReference type="SUPFAM" id="SSF46955">
    <property type="entry name" value="Putative DNA-binding domain"/>
    <property type="match status" value="1"/>
</dbReference>
<organism evidence="3 4">
    <name type="scientific">Nitratidesulfovibrio vulgaris (strain ATCC 29579 / DSM 644 / CCUG 34227 / NCIMB 8303 / VKM B-1760 / Hildenborough)</name>
    <name type="common">Desulfovibrio vulgaris</name>
    <dbReference type="NCBI Taxonomy" id="882"/>
    <lineage>
        <taxon>Bacteria</taxon>
        <taxon>Pseudomonadati</taxon>
        <taxon>Thermodesulfobacteriota</taxon>
        <taxon>Desulfovibrionia</taxon>
        <taxon>Desulfovibrionales</taxon>
        <taxon>Desulfovibrionaceae</taxon>
        <taxon>Nitratidesulfovibrio</taxon>
    </lineage>
</organism>
<dbReference type="HOGENOM" id="CLU_1486808_0_0_7"/>
<keyword evidence="4" id="KW-1185">Reference proteome</keyword>
<protein>
    <recommendedName>
        <fullName evidence="2">Helix-turn-helix domain-containing protein</fullName>
    </recommendedName>
</protein>
<evidence type="ECO:0000313" key="4">
    <source>
        <dbReference type="Proteomes" id="UP000002194"/>
    </source>
</evidence>
<accession>Q72A01</accession>
<reference evidence="3 4" key="1">
    <citation type="journal article" date="2004" name="Nat. Biotechnol.">
        <title>The genome sequence of the anaerobic, sulfate-reducing bacterium Desulfovibrio vulgaris Hildenborough.</title>
        <authorList>
            <person name="Heidelberg J.F."/>
            <person name="Seshadri R."/>
            <person name="Haveman S.A."/>
            <person name="Hemme C.L."/>
            <person name="Paulsen I.T."/>
            <person name="Kolonay J.F."/>
            <person name="Eisen J.A."/>
            <person name="Ward N."/>
            <person name="Methe B."/>
            <person name="Brinkac L.M."/>
            <person name="Daugherty S.C."/>
            <person name="Deboy R.T."/>
            <person name="Dodson R.J."/>
            <person name="Durkin A.S."/>
            <person name="Madupu R."/>
            <person name="Nelson W.C."/>
            <person name="Sullivan S.A."/>
            <person name="Fouts D."/>
            <person name="Haft D.H."/>
            <person name="Selengut J."/>
            <person name="Peterson J.D."/>
            <person name="Davidsen T.M."/>
            <person name="Zafar N."/>
            <person name="Zhou L."/>
            <person name="Radune D."/>
            <person name="Dimitrov G."/>
            <person name="Hance M."/>
            <person name="Tran K."/>
            <person name="Khouri H."/>
            <person name="Gill J."/>
            <person name="Utterback T.R."/>
            <person name="Feldblyum T.V."/>
            <person name="Wall J.D."/>
            <person name="Voordouw G."/>
            <person name="Fraser C.M."/>
        </authorList>
    </citation>
    <scope>NUCLEOTIDE SEQUENCE [LARGE SCALE GENOMIC DNA]</scope>
    <source>
        <strain evidence="4">ATCC 29579 / DSM 644 / NCIMB 8303 / VKM B-1760 / Hildenborough</strain>
    </source>
</reference>
<dbReference type="PATRIC" id="fig|882.5.peg.1997"/>
<feature type="compositionally biased region" description="Basic and acidic residues" evidence="1">
    <location>
        <begin position="37"/>
        <end position="50"/>
    </location>
</feature>
<dbReference type="KEGG" id="dvu:DVU_2196"/>